<dbReference type="Proteomes" id="UP001620405">
    <property type="component" value="Unassembled WGS sequence"/>
</dbReference>
<dbReference type="GO" id="GO:0016787">
    <property type="term" value="F:hydrolase activity"/>
    <property type="evidence" value="ECO:0007669"/>
    <property type="project" value="UniProtKB-KW"/>
</dbReference>
<evidence type="ECO:0000313" key="3">
    <source>
        <dbReference type="Proteomes" id="UP001620405"/>
    </source>
</evidence>
<reference evidence="2 3" key="1">
    <citation type="submission" date="2020-10" db="EMBL/GenBank/DDBJ databases">
        <title>Phylogeny of dyella-like bacteria.</title>
        <authorList>
            <person name="Fu J."/>
        </authorList>
    </citation>
    <scope>NUCLEOTIDE SEQUENCE [LARGE SCALE GENOMIC DNA]</scope>
    <source>
        <strain evidence="2 3">DHOB07</strain>
    </source>
</reference>
<proteinExistence type="predicted"/>
<organism evidence="2 3">
    <name type="scientific">Dyella lipolytica</name>
    <dbReference type="NCBI Taxonomy" id="1867835"/>
    <lineage>
        <taxon>Bacteria</taxon>
        <taxon>Pseudomonadati</taxon>
        <taxon>Pseudomonadota</taxon>
        <taxon>Gammaproteobacteria</taxon>
        <taxon>Lysobacterales</taxon>
        <taxon>Rhodanobacteraceae</taxon>
        <taxon>Dyella</taxon>
    </lineage>
</organism>
<dbReference type="PANTHER" id="PTHR43559">
    <property type="entry name" value="HYDROLASE YCAC-RELATED"/>
    <property type="match status" value="1"/>
</dbReference>
<dbReference type="CDD" id="cd01012">
    <property type="entry name" value="YcaC_related"/>
    <property type="match status" value="1"/>
</dbReference>
<dbReference type="InterPro" id="IPR053152">
    <property type="entry name" value="Hydrolase_YcaC-like"/>
</dbReference>
<gene>
    <name evidence="2" type="ORF">ISP13_14065</name>
</gene>
<dbReference type="InterPro" id="IPR036380">
    <property type="entry name" value="Isochorismatase-like_sf"/>
</dbReference>
<keyword evidence="2" id="KW-0378">Hydrolase</keyword>
<dbReference type="Pfam" id="PF00857">
    <property type="entry name" value="Isochorismatase"/>
    <property type="match status" value="1"/>
</dbReference>
<dbReference type="EMBL" id="JADIKG010000013">
    <property type="protein sequence ID" value="MFK2874665.1"/>
    <property type="molecule type" value="Genomic_DNA"/>
</dbReference>
<dbReference type="Gene3D" id="3.40.50.850">
    <property type="entry name" value="Isochorismatase-like"/>
    <property type="match status" value="1"/>
</dbReference>
<comment type="caution">
    <text evidence="2">The sequence shown here is derived from an EMBL/GenBank/DDBJ whole genome shotgun (WGS) entry which is preliminary data.</text>
</comment>
<name>A0ABW8IZ83_9GAMM</name>
<sequence>MVQKRSEKGLLTPDNCVVALIDLQPQMLFGVNSHDRQTIINNNVLLAKAARVFGVPVVLSTVESKSFSGNTWPQLLAALAGQTPIERSSMNSWDDANFVAAIQKSGKKKIVLSGLWTETCVALPTVQAIHDGYEVYVVEDCCGDVSTLAHDNAMKRVIQAGAKPVTALSTMLEWQRDWAQRDTYDAVMDIVKTHCGAYGVGVEYAYTMVHGAPPTKLPDYIVPAATHK</sequence>
<evidence type="ECO:0000259" key="1">
    <source>
        <dbReference type="Pfam" id="PF00857"/>
    </source>
</evidence>
<dbReference type="InterPro" id="IPR000868">
    <property type="entry name" value="Isochorismatase-like_dom"/>
</dbReference>
<feature type="domain" description="Isochorismatase-like" evidence="1">
    <location>
        <begin position="20"/>
        <end position="167"/>
    </location>
</feature>
<accession>A0ABW8IZ83</accession>
<dbReference type="RefSeq" id="WP_284396765.1">
    <property type="nucleotide sequence ID" value="NZ_BSNQ01000003.1"/>
</dbReference>
<protein>
    <submittedName>
        <fullName evidence="2">Hydrolase</fullName>
    </submittedName>
</protein>
<evidence type="ECO:0000313" key="2">
    <source>
        <dbReference type="EMBL" id="MFK2874665.1"/>
    </source>
</evidence>
<dbReference type="PANTHER" id="PTHR43559:SF1">
    <property type="entry name" value="HYDROLASE"/>
    <property type="match status" value="1"/>
</dbReference>
<keyword evidence="3" id="KW-1185">Reference proteome</keyword>
<dbReference type="SUPFAM" id="SSF52499">
    <property type="entry name" value="Isochorismatase-like hydrolases"/>
    <property type="match status" value="1"/>
</dbReference>